<keyword evidence="2" id="KW-1185">Reference proteome</keyword>
<dbReference type="AlphaFoldDB" id="A0A419WAV1"/>
<sequence length="47" mass="5618">MITVAKVYADKLWKDDKTHVSFLLKTDYFQFESKNSTFCSFIHKNKL</sequence>
<reference evidence="1 2" key="1">
    <citation type="submission" date="2018-09" db="EMBL/GenBank/DDBJ databases">
        <title>Genomic Encyclopedia of Archaeal and Bacterial Type Strains, Phase II (KMG-II): from individual species to whole genera.</title>
        <authorList>
            <person name="Goeker M."/>
        </authorList>
    </citation>
    <scope>NUCLEOTIDE SEQUENCE [LARGE SCALE GENOMIC DNA]</scope>
    <source>
        <strain evidence="1 2">DSM 27148</strain>
    </source>
</reference>
<comment type="caution">
    <text evidence="1">The sequence shown here is derived from an EMBL/GenBank/DDBJ whole genome shotgun (WGS) entry which is preliminary data.</text>
</comment>
<evidence type="ECO:0000313" key="1">
    <source>
        <dbReference type="EMBL" id="RKD92573.1"/>
    </source>
</evidence>
<protein>
    <submittedName>
        <fullName evidence="1">Uncharacterized protein</fullName>
    </submittedName>
</protein>
<dbReference type="Proteomes" id="UP000283387">
    <property type="component" value="Unassembled WGS sequence"/>
</dbReference>
<gene>
    <name evidence="1" type="ORF">BC643_2947</name>
</gene>
<accession>A0A419WAV1</accession>
<name>A0A419WAV1_9BACT</name>
<proteinExistence type="predicted"/>
<evidence type="ECO:0000313" key="2">
    <source>
        <dbReference type="Proteomes" id="UP000283387"/>
    </source>
</evidence>
<dbReference type="EMBL" id="RAPN01000001">
    <property type="protein sequence ID" value="RKD92573.1"/>
    <property type="molecule type" value="Genomic_DNA"/>
</dbReference>
<organism evidence="1 2">
    <name type="scientific">Mangrovibacterium diazotrophicum</name>
    <dbReference type="NCBI Taxonomy" id="1261403"/>
    <lineage>
        <taxon>Bacteria</taxon>
        <taxon>Pseudomonadati</taxon>
        <taxon>Bacteroidota</taxon>
        <taxon>Bacteroidia</taxon>
        <taxon>Marinilabiliales</taxon>
        <taxon>Prolixibacteraceae</taxon>
        <taxon>Mangrovibacterium</taxon>
    </lineage>
</organism>